<proteinExistence type="predicted"/>
<dbReference type="EMBL" id="JBHUOX010000023">
    <property type="protein sequence ID" value="MFD3003021.1"/>
    <property type="molecule type" value="Genomic_DNA"/>
</dbReference>
<keyword evidence="4" id="KW-1185">Reference proteome</keyword>
<dbReference type="Pfam" id="PF02254">
    <property type="entry name" value="TrkA_N"/>
    <property type="match status" value="1"/>
</dbReference>
<protein>
    <submittedName>
        <fullName evidence="3">Potassium channel family protein</fullName>
    </submittedName>
</protein>
<feature type="domain" description="RCK C-terminal" evidence="2">
    <location>
        <begin position="135"/>
        <end position="217"/>
    </location>
</feature>
<dbReference type="RefSeq" id="WP_377489566.1">
    <property type="nucleotide sequence ID" value="NZ_JBHUOX010000023.1"/>
</dbReference>
<feature type="domain" description="RCK N-terminal" evidence="1">
    <location>
        <begin position="1"/>
        <end position="117"/>
    </location>
</feature>
<dbReference type="InterPro" id="IPR006037">
    <property type="entry name" value="RCK_C"/>
</dbReference>
<dbReference type="Proteomes" id="UP001597641">
    <property type="component" value="Unassembled WGS sequence"/>
</dbReference>
<keyword evidence="3" id="KW-0813">Transport</keyword>
<dbReference type="Gene3D" id="3.30.70.1450">
    <property type="entry name" value="Regulator of K+ conductance, C-terminal domain"/>
    <property type="match status" value="1"/>
</dbReference>
<evidence type="ECO:0000259" key="2">
    <source>
        <dbReference type="PROSITE" id="PS51202"/>
    </source>
</evidence>
<dbReference type="InterPro" id="IPR050721">
    <property type="entry name" value="Trk_Ktr_HKT_K-transport"/>
</dbReference>
<dbReference type="InterPro" id="IPR036721">
    <property type="entry name" value="RCK_C_sf"/>
</dbReference>
<dbReference type="SUPFAM" id="SSF51735">
    <property type="entry name" value="NAD(P)-binding Rossmann-fold domains"/>
    <property type="match status" value="1"/>
</dbReference>
<accession>A0ABW6C0M2</accession>
<dbReference type="GO" id="GO:0034220">
    <property type="term" value="P:monoatomic ion transmembrane transport"/>
    <property type="evidence" value="ECO:0007669"/>
    <property type="project" value="UniProtKB-KW"/>
</dbReference>
<organism evidence="3 4">
    <name type="scientific">Pontibacter toksunensis</name>
    <dbReference type="NCBI Taxonomy" id="1332631"/>
    <lineage>
        <taxon>Bacteria</taxon>
        <taxon>Pseudomonadati</taxon>
        <taxon>Bacteroidota</taxon>
        <taxon>Cytophagia</taxon>
        <taxon>Cytophagales</taxon>
        <taxon>Hymenobacteraceae</taxon>
        <taxon>Pontibacter</taxon>
    </lineage>
</organism>
<comment type="caution">
    <text evidence="3">The sequence shown here is derived from an EMBL/GenBank/DDBJ whole genome shotgun (WGS) entry which is preliminary data.</text>
</comment>
<gene>
    <name evidence="3" type="ORF">ACFS7Z_21835</name>
</gene>
<keyword evidence="3" id="KW-0407">Ion channel</keyword>
<dbReference type="Pfam" id="PF02080">
    <property type="entry name" value="TrkA_C"/>
    <property type="match status" value="1"/>
</dbReference>
<keyword evidence="3" id="KW-0406">Ion transport</keyword>
<dbReference type="SUPFAM" id="SSF116726">
    <property type="entry name" value="TrkA C-terminal domain-like"/>
    <property type="match status" value="1"/>
</dbReference>
<reference evidence="4" key="1">
    <citation type="journal article" date="2019" name="Int. J. Syst. Evol. Microbiol.">
        <title>The Global Catalogue of Microorganisms (GCM) 10K type strain sequencing project: providing services to taxonomists for standard genome sequencing and annotation.</title>
        <authorList>
            <consortium name="The Broad Institute Genomics Platform"/>
            <consortium name="The Broad Institute Genome Sequencing Center for Infectious Disease"/>
            <person name="Wu L."/>
            <person name="Ma J."/>
        </authorList>
    </citation>
    <scope>NUCLEOTIDE SEQUENCE [LARGE SCALE GENOMIC DNA]</scope>
    <source>
        <strain evidence="4">KCTC 23984</strain>
    </source>
</reference>
<dbReference type="PROSITE" id="PS51201">
    <property type="entry name" value="RCK_N"/>
    <property type="match status" value="1"/>
</dbReference>
<sequence>MKQFVVIGMGRFGSNLAKSLYRLGNQVLAIDYDKRNIEYIKDQVTEAIVADAKDLKLLSQVIDKDVDSVIIATGNDIEMSVLTTLHLRNIGVKHLVAKAKSEDHGEILKALGVDEVIFPEKDIAKRLAEKLDMTNMIFNIPIAHDYSIIEVKTPANFVGKSLIELDLRNKYGINIIGIRPLISEELQVVPNGQTIIPPDSAMTLICKTDEISKLQLR</sequence>
<dbReference type="PROSITE" id="PS51202">
    <property type="entry name" value="RCK_C"/>
    <property type="match status" value="1"/>
</dbReference>
<dbReference type="PANTHER" id="PTHR43833">
    <property type="entry name" value="POTASSIUM CHANNEL PROTEIN 2-RELATED-RELATED"/>
    <property type="match status" value="1"/>
</dbReference>
<evidence type="ECO:0000313" key="3">
    <source>
        <dbReference type="EMBL" id="MFD3003021.1"/>
    </source>
</evidence>
<evidence type="ECO:0000313" key="4">
    <source>
        <dbReference type="Proteomes" id="UP001597641"/>
    </source>
</evidence>
<dbReference type="Gene3D" id="3.40.50.720">
    <property type="entry name" value="NAD(P)-binding Rossmann-like Domain"/>
    <property type="match status" value="1"/>
</dbReference>
<name>A0ABW6C0M2_9BACT</name>
<dbReference type="InterPro" id="IPR036291">
    <property type="entry name" value="NAD(P)-bd_dom_sf"/>
</dbReference>
<evidence type="ECO:0000259" key="1">
    <source>
        <dbReference type="PROSITE" id="PS51201"/>
    </source>
</evidence>
<dbReference type="InterPro" id="IPR003148">
    <property type="entry name" value="RCK_N"/>
</dbReference>
<dbReference type="PANTHER" id="PTHR43833:SF7">
    <property type="entry name" value="KTR SYSTEM POTASSIUM UPTAKE PROTEIN C"/>
    <property type="match status" value="1"/>
</dbReference>